<keyword evidence="3" id="KW-0408">Iron</keyword>
<dbReference type="Pfam" id="PF01814">
    <property type="entry name" value="Hemerythrin"/>
    <property type="match status" value="1"/>
</dbReference>
<dbReference type="InterPro" id="IPR050669">
    <property type="entry name" value="Hemerythrin"/>
</dbReference>
<sequence>MFKWKEDYSIGVELIDTQHEELFNIANKAYELLKNDFFTDKYDKIIEILEELKEYTIFHFKTEEEFMLNKKYKKFFSHKIEHDNFIQKINNVDLKKVDQEQQKYLMDILEFVVQWINQHILERDKFIMVD</sequence>
<dbReference type="GO" id="GO:0046872">
    <property type="term" value="F:metal ion binding"/>
    <property type="evidence" value="ECO:0007669"/>
    <property type="project" value="UniProtKB-KW"/>
</dbReference>
<dbReference type="InterPro" id="IPR012312">
    <property type="entry name" value="Hemerythrin-like"/>
</dbReference>
<organism evidence="5 6">
    <name type="scientific">Clostridium homopropionicum DSM 5847</name>
    <dbReference type="NCBI Taxonomy" id="1121318"/>
    <lineage>
        <taxon>Bacteria</taxon>
        <taxon>Bacillati</taxon>
        <taxon>Bacillota</taxon>
        <taxon>Clostridia</taxon>
        <taxon>Eubacteriales</taxon>
        <taxon>Clostridiaceae</taxon>
        <taxon>Clostridium</taxon>
    </lineage>
</organism>
<dbReference type="SUPFAM" id="SSF47188">
    <property type="entry name" value="Hemerythrin-like"/>
    <property type="match status" value="1"/>
</dbReference>
<dbReference type="PANTHER" id="PTHR37164:SF1">
    <property type="entry name" value="BACTERIOHEMERYTHRIN"/>
    <property type="match status" value="1"/>
</dbReference>
<accession>A0A0L6ZB20</accession>
<evidence type="ECO:0000313" key="6">
    <source>
        <dbReference type="Proteomes" id="UP000037043"/>
    </source>
</evidence>
<evidence type="ECO:0000313" key="5">
    <source>
        <dbReference type="EMBL" id="KOA20160.1"/>
    </source>
</evidence>
<dbReference type="PANTHER" id="PTHR37164">
    <property type="entry name" value="BACTERIOHEMERYTHRIN"/>
    <property type="match status" value="1"/>
</dbReference>
<evidence type="ECO:0000256" key="1">
    <source>
        <dbReference type="ARBA" id="ARBA00010587"/>
    </source>
</evidence>
<dbReference type="InterPro" id="IPR035938">
    <property type="entry name" value="Hemerythrin-like_sf"/>
</dbReference>
<proteinExistence type="inferred from homology"/>
<dbReference type="RefSeq" id="WP_052220929.1">
    <property type="nucleotide sequence ID" value="NZ_LHUR01000018.1"/>
</dbReference>
<evidence type="ECO:0000259" key="4">
    <source>
        <dbReference type="Pfam" id="PF01814"/>
    </source>
</evidence>
<reference evidence="6" key="1">
    <citation type="submission" date="2015-08" db="EMBL/GenBank/DDBJ databases">
        <title>Genome sequence of the strict anaerobe Clostridium homopropionicum LuHBu1 (DSM 5847T).</title>
        <authorList>
            <person name="Poehlein A."/>
            <person name="Beck M."/>
            <person name="Schiel-Bengelsdorf B."/>
            <person name="Bengelsdorf F.R."/>
            <person name="Daniel R."/>
            <person name="Duerre P."/>
        </authorList>
    </citation>
    <scope>NUCLEOTIDE SEQUENCE [LARGE SCALE GENOMIC DNA]</scope>
    <source>
        <strain evidence="6">DSM 5847</strain>
    </source>
</reference>
<keyword evidence="2" id="KW-0479">Metal-binding</keyword>
<dbReference type="EMBL" id="LHUR01000018">
    <property type="protein sequence ID" value="KOA20160.1"/>
    <property type="molecule type" value="Genomic_DNA"/>
</dbReference>
<evidence type="ECO:0000256" key="2">
    <source>
        <dbReference type="ARBA" id="ARBA00022723"/>
    </source>
</evidence>
<dbReference type="NCBIfam" id="NF033749">
    <property type="entry name" value="bact_hemeryth"/>
    <property type="match status" value="1"/>
</dbReference>
<dbReference type="Gene3D" id="1.20.120.50">
    <property type="entry name" value="Hemerythrin-like"/>
    <property type="match status" value="1"/>
</dbReference>
<gene>
    <name evidence="5" type="ORF">CLHOM_13590</name>
</gene>
<dbReference type="PATRIC" id="fig|1121318.3.peg.1369"/>
<dbReference type="STRING" id="36844.SAMN04488501_111116"/>
<comment type="caution">
    <text evidence="5">The sequence shown here is derived from an EMBL/GenBank/DDBJ whole genome shotgun (WGS) entry which is preliminary data.</text>
</comment>
<dbReference type="PROSITE" id="PS00550">
    <property type="entry name" value="HEMERYTHRINS"/>
    <property type="match status" value="1"/>
</dbReference>
<feature type="domain" description="Hemerythrin-like" evidence="4">
    <location>
        <begin position="11"/>
        <end position="124"/>
    </location>
</feature>
<dbReference type="Proteomes" id="UP000037043">
    <property type="component" value="Unassembled WGS sequence"/>
</dbReference>
<keyword evidence="6" id="KW-1185">Reference proteome</keyword>
<comment type="similarity">
    <text evidence="1">Belongs to the hemerythrin family.</text>
</comment>
<evidence type="ECO:0000256" key="3">
    <source>
        <dbReference type="ARBA" id="ARBA00023004"/>
    </source>
</evidence>
<dbReference type="NCBIfam" id="TIGR02481">
    <property type="entry name" value="hemeryth_dom"/>
    <property type="match status" value="1"/>
</dbReference>
<name>A0A0L6ZB20_9CLOT</name>
<dbReference type="AlphaFoldDB" id="A0A0L6ZB20"/>
<dbReference type="CDD" id="cd12107">
    <property type="entry name" value="Hemerythrin"/>
    <property type="match status" value="1"/>
</dbReference>
<dbReference type="InterPro" id="IPR016131">
    <property type="entry name" value="Haemerythrin_Fe_BS"/>
</dbReference>
<protein>
    <submittedName>
        <fullName evidence="5">Bacteriohemerythrin</fullName>
    </submittedName>
</protein>
<dbReference type="InterPro" id="IPR012827">
    <property type="entry name" value="Hemerythrin_metal-bd"/>
</dbReference>